<evidence type="ECO:0000313" key="3">
    <source>
        <dbReference type="Proteomes" id="UP000198672"/>
    </source>
</evidence>
<gene>
    <name evidence="2" type="ORF">SAMN05421644_10440</name>
</gene>
<dbReference type="EMBL" id="FNOW01000004">
    <property type="protein sequence ID" value="SDX46483.1"/>
    <property type="molecule type" value="Genomic_DNA"/>
</dbReference>
<sequence length="1154" mass="125039">MLLAIALLWAAVTLWPPTLPDAARLWLAERLSAELGQPLTLGAVQLRWGSGRPRVRLEQLVLTPADATAPPLQLAALELELAVWTSLYRRAPRLAALTLTGAELVITRTPNGAWQIAGLEHWHSRDPQALGDFLRHGRLMLRASRLRIRATPDSGEQQLSAVELQFVNHGARHQLDLSATLHQPAASNPTATPARLQLAAQVTGPAATPTAWSGHAMLRVTGEALHLPLPTSLHPLTRLDLGQSQLESTLTIVQGQLASASVRADLNAVQFGTTPLTVRQLRAEARLHALAAGSWQVRVRDLALTAADAALADLSLELELTDTGRVRRAAGQVPSVDLTAVRAWLVSSAWPVPEAVQQVLALQPRGQVRDLAVHWEQMDAATAPRWDIRARGVDLGWERHATLPQVTGLDLELTANQGGCWVQLETDVLALDWQPLFDRPLRFDQLTGQLSWTPAAAGGWRLAARHLQLKNADLDLTAQAALDWPAPASTAPQLDLDVQLQSGRVAAVRNYLPAGVLSPTLIAWLDRALIAGQITRGALQFHGTPAQFPFRAAPGAFALTLAFDDAHLAYHPDWPALTAAAGQVQFRDHRLSVQLERGRVFERTVTSGRAELADLHTAERLQIHAETRGPFTDGQRALTDTPLAAQLGAFAERITVDGQAQVSLDIDLPLHETQAAGVSGVLSWPAPAQLSLRGTALHLTDLGGAVRFTAQGLEPSEISARLDAEPITLNAVTAEDGLHLTWHCATLDLNAWRDWSVGLNRDPSPQPLRTTGLAQLELDIERLQLGGRTLHAFNLQGTPTARGWELAIKAREMAGTLRSGQRLTLDLERLDLKPFLTATAPDDAPSAATTSAAVTDLPSLDLHIKRLDWGGQRLGTLDLTLHRDALGMRLPQMRLSAPGLLTASGSGEWRRSRDRHSSRLELALDTAYLARVLTAFGEPAALEAKTAHARLHLGWPDAPHRFTWARATGQLELDINAGRLLDVEPGIGRLLGIVDIGSLGRRLVLDFSDLHQQGFAFEHFRGQIAIQQGQARLDDVRITGPAATVRLKGSADLSRQQLNQRVLIEPRLGSSIAIASAVAGGPVVGAAVYLLDRLTGNTLDRLGRYEYQITGHWNQPIWTRLGWEPLNGLGLAAPAASDAAERSARPPMPFLEDH</sequence>
<organism evidence="2 3">
    <name type="scientific">Allochromatium warmingii</name>
    <name type="common">Chromatium warmingii</name>
    <dbReference type="NCBI Taxonomy" id="61595"/>
    <lineage>
        <taxon>Bacteria</taxon>
        <taxon>Pseudomonadati</taxon>
        <taxon>Pseudomonadota</taxon>
        <taxon>Gammaproteobacteria</taxon>
        <taxon>Chromatiales</taxon>
        <taxon>Chromatiaceae</taxon>
        <taxon>Allochromatium</taxon>
    </lineage>
</organism>
<dbReference type="PANTHER" id="PTHR38690:SF1">
    <property type="entry name" value="PROTEASE"/>
    <property type="match status" value="1"/>
</dbReference>
<keyword evidence="3" id="KW-1185">Reference proteome</keyword>
<protein>
    <submittedName>
        <fullName evidence="2">Uncharacterized conserved protein YhdP, contains DUF3971 and AsmA2 domains</fullName>
    </submittedName>
</protein>
<dbReference type="AlphaFoldDB" id="A0A1H3BX97"/>
<dbReference type="InterPro" id="IPR025263">
    <property type="entry name" value="YhdP_central"/>
</dbReference>
<reference evidence="3" key="1">
    <citation type="submission" date="2016-10" db="EMBL/GenBank/DDBJ databases">
        <authorList>
            <person name="Varghese N."/>
            <person name="Submissions S."/>
        </authorList>
    </citation>
    <scope>NUCLEOTIDE SEQUENCE [LARGE SCALE GENOMIC DNA]</scope>
    <source>
        <strain evidence="3">DSM 173</strain>
    </source>
</reference>
<dbReference type="InterPro" id="IPR011836">
    <property type="entry name" value="YhdP"/>
</dbReference>
<dbReference type="PANTHER" id="PTHR38690">
    <property type="entry name" value="PROTEASE-RELATED"/>
    <property type="match status" value="1"/>
</dbReference>
<proteinExistence type="predicted"/>
<name>A0A1H3BX97_ALLWA</name>
<dbReference type="Proteomes" id="UP000198672">
    <property type="component" value="Unassembled WGS sequence"/>
</dbReference>
<accession>A0A1H3BX97</accession>
<feature type="domain" description="YhdP central" evidence="1">
    <location>
        <begin position="2"/>
        <end position="734"/>
    </location>
</feature>
<dbReference type="STRING" id="61595.SAMN05421644_10440"/>
<evidence type="ECO:0000259" key="1">
    <source>
        <dbReference type="Pfam" id="PF13116"/>
    </source>
</evidence>
<dbReference type="Pfam" id="PF13116">
    <property type="entry name" value="YhdP"/>
    <property type="match status" value="1"/>
</dbReference>
<evidence type="ECO:0000313" key="2">
    <source>
        <dbReference type="EMBL" id="SDX46483.1"/>
    </source>
</evidence>